<gene>
    <name evidence="1" type="ORF">ALO88_00588</name>
</gene>
<dbReference type="AlphaFoldDB" id="A0A0P9LQ67"/>
<protein>
    <submittedName>
        <fullName evidence="1">Oxidoreductase</fullName>
    </submittedName>
</protein>
<dbReference type="PATRIC" id="fig|251702.3.peg.760"/>
<dbReference type="InterPro" id="IPR036291">
    <property type="entry name" value="NAD(P)-bd_dom_sf"/>
</dbReference>
<dbReference type="SUPFAM" id="SSF51735">
    <property type="entry name" value="NAD(P)-binding Rossmann-fold domains"/>
    <property type="match status" value="1"/>
</dbReference>
<organism evidence="1 2">
    <name type="scientific">Pseudomonas syringae pv. antirrhini</name>
    <dbReference type="NCBI Taxonomy" id="251702"/>
    <lineage>
        <taxon>Bacteria</taxon>
        <taxon>Pseudomonadati</taxon>
        <taxon>Pseudomonadota</taxon>
        <taxon>Gammaproteobacteria</taxon>
        <taxon>Pseudomonadales</taxon>
        <taxon>Pseudomonadaceae</taxon>
        <taxon>Pseudomonas</taxon>
    </lineage>
</organism>
<evidence type="ECO:0000313" key="2">
    <source>
        <dbReference type="Proteomes" id="UP000050425"/>
    </source>
</evidence>
<proteinExistence type="predicted"/>
<sequence>MATHVQQRTVLLSVAAVNARSSMFYNRVKAELDDALKAMDLSALVIAQPSLLLDHRDGLGQPPRIGEIISIPIAKVLASILPGAYRPVHARAVARSLVKTVPTAQGVVVLASNVLAKVGSEH</sequence>
<dbReference type="RefSeq" id="WP_057418768.1">
    <property type="nucleotide sequence ID" value="NZ_LJPT01000127.1"/>
</dbReference>
<accession>A0A0P9LQ67</accession>
<evidence type="ECO:0000313" key="1">
    <source>
        <dbReference type="EMBL" id="KPW46459.1"/>
    </source>
</evidence>
<dbReference type="EMBL" id="LJPT01000127">
    <property type="protein sequence ID" value="KPW46459.1"/>
    <property type="molecule type" value="Genomic_DNA"/>
</dbReference>
<name>A0A0P9LQ67_9PSED</name>
<reference evidence="1 2" key="1">
    <citation type="submission" date="2015-09" db="EMBL/GenBank/DDBJ databases">
        <title>Genome announcement of multiple Pseudomonas syringae strains.</title>
        <authorList>
            <person name="Thakur S."/>
            <person name="Wang P.W."/>
            <person name="Gong Y."/>
            <person name="Weir B.S."/>
            <person name="Guttman D.S."/>
        </authorList>
    </citation>
    <scope>NUCLEOTIDE SEQUENCE [LARGE SCALE GENOMIC DNA]</scope>
    <source>
        <strain evidence="1 2">ICMP4303</strain>
    </source>
</reference>
<comment type="caution">
    <text evidence="1">The sequence shown here is derived from an EMBL/GenBank/DDBJ whole genome shotgun (WGS) entry which is preliminary data.</text>
</comment>
<dbReference type="Gene3D" id="3.40.50.720">
    <property type="entry name" value="NAD(P)-binding Rossmann-like Domain"/>
    <property type="match status" value="1"/>
</dbReference>
<dbReference type="Proteomes" id="UP000050425">
    <property type="component" value="Unassembled WGS sequence"/>
</dbReference>